<dbReference type="GO" id="GO:0005886">
    <property type="term" value="C:plasma membrane"/>
    <property type="evidence" value="ECO:0007669"/>
    <property type="project" value="UniProtKB-SubCell"/>
</dbReference>
<feature type="transmembrane region" description="Helical" evidence="7">
    <location>
        <begin position="285"/>
        <end position="307"/>
    </location>
</feature>
<keyword evidence="5 7" id="KW-0472">Membrane</keyword>
<protein>
    <recommendedName>
        <fullName evidence="10">Lysylphosphatidylglycerol synthase TM region</fullName>
    </recommendedName>
</protein>
<dbReference type="Proteomes" id="UP000198908">
    <property type="component" value="Unassembled WGS sequence"/>
</dbReference>
<evidence type="ECO:0000313" key="9">
    <source>
        <dbReference type="Proteomes" id="UP000198908"/>
    </source>
</evidence>
<feature type="transmembrane region" description="Helical" evidence="7">
    <location>
        <begin position="156"/>
        <end position="185"/>
    </location>
</feature>
<dbReference type="EMBL" id="FMYQ01000011">
    <property type="protein sequence ID" value="SDC87740.1"/>
    <property type="molecule type" value="Genomic_DNA"/>
</dbReference>
<organism evidence="8 9">
    <name type="scientific">Paraburkholderia lycopersici</name>
    <dbReference type="NCBI Taxonomy" id="416944"/>
    <lineage>
        <taxon>Bacteria</taxon>
        <taxon>Pseudomonadati</taxon>
        <taxon>Pseudomonadota</taxon>
        <taxon>Betaproteobacteria</taxon>
        <taxon>Burkholderiales</taxon>
        <taxon>Burkholderiaceae</taxon>
        <taxon>Paraburkholderia</taxon>
    </lineage>
</organism>
<dbReference type="PANTHER" id="PTHR39087">
    <property type="entry name" value="UPF0104 MEMBRANE PROTEIN MJ1595"/>
    <property type="match status" value="1"/>
</dbReference>
<comment type="subcellular location">
    <subcellularLocation>
        <location evidence="1">Cell membrane</location>
        <topology evidence="1">Multi-pass membrane protein</topology>
    </subcellularLocation>
</comment>
<name>A0A1G6Q5K3_9BURK</name>
<dbReference type="InterPro" id="IPR022791">
    <property type="entry name" value="L-PG_synthase/AglD"/>
</dbReference>
<evidence type="ECO:0000256" key="2">
    <source>
        <dbReference type="ARBA" id="ARBA00022475"/>
    </source>
</evidence>
<keyword evidence="4 7" id="KW-1133">Transmembrane helix</keyword>
<gene>
    <name evidence="8" type="ORF">SAMN05421548_11199</name>
</gene>
<sequence length="383" mass="40548">MNAGPSTPRGQHDGEPPLPQAASPIAQRAARAFRRALTGDARRRGQAAWAVGLLCLLVLVLVVVRASSLERSLALARAARPGWLLIALAAQAATYVSAALVWRQPLRDSGYALPMRVLVRLGIVKVFTDQALPSAGLGGSLMAIRGLLRHGVPRPVALTALLTSLVSRDIAFLIVVFGSAALLWLHHAAGTALFVGIAVFLLALLLVPALLIALHKWNHDPHVALLGKWLHLSRLIESFSDIQPELLLNRRLLVRTVAPQLAIFLLDAGTLWLALGAVGARTPFWVAFASFAVASMVATIGPVPVGLGTFEAASVGMLRLLGAPIEAALAATLLLRGLTFWLPMLPGVWLAHIELRAGQRKTTAAAEAGVTVPPQGDDARSND</sequence>
<feature type="transmembrane region" description="Helical" evidence="7">
    <location>
        <begin position="47"/>
        <end position="67"/>
    </location>
</feature>
<feature type="transmembrane region" description="Helical" evidence="7">
    <location>
        <begin position="257"/>
        <end position="278"/>
    </location>
</feature>
<feature type="transmembrane region" description="Helical" evidence="7">
    <location>
        <begin position="192"/>
        <end position="214"/>
    </location>
</feature>
<dbReference type="STRING" id="416944.SAMN05421548_11199"/>
<evidence type="ECO:0000256" key="4">
    <source>
        <dbReference type="ARBA" id="ARBA00022989"/>
    </source>
</evidence>
<evidence type="ECO:0000256" key="6">
    <source>
        <dbReference type="SAM" id="MobiDB-lite"/>
    </source>
</evidence>
<reference evidence="9" key="1">
    <citation type="submission" date="2016-09" db="EMBL/GenBank/DDBJ databases">
        <authorList>
            <person name="Varghese N."/>
            <person name="Submissions S."/>
        </authorList>
    </citation>
    <scope>NUCLEOTIDE SEQUENCE [LARGE SCALE GENOMIC DNA]</scope>
    <source>
        <strain evidence="9">TNe-862</strain>
    </source>
</reference>
<evidence type="ECO:0000256" key="1">
    <source>
        <dbReference type="ARBA" id="ARBA00004651"/>
    </source>
</evidence>
<keyword evidence="9" id="KW-1185">Reference proteome</keyword>
<dbReference type="PANTHER" id="PTHR39087:SF2">
    <property type="entry name" value="UPF0104 MEMBRANE PROTEIN MJ1595"/>
    <property type="match status" value="1"/>
</dbReference>
<accession>A0A1G6Q5K3</accession>
<keyword evidence="3 7" id="KW-0812">Transmembrane</keyword>
<evidence type="ECO:0000256" key="3">
    <source>
        <dbReference type="ARBA" id="ARBA00022692"/>
    </source>
</evidence>
<evidence type="ECO:0008006" key="10">
    <source>
        <dbReference type="Google" id="ProtNLM"/>
    </source>
</evidence>
<evidence type="ECO:0000256" key="7">
    <source>
        <dbReference type="SAM" id="Phobius"/>
    </source>
</evidence>
<dbReference type="AlphaFoldDB" id="A0A1G6Q5K3"/>
<dbReference type="Pfam" id="PF03706">
    <property type="entry name" value="LPG_synthase_TM"/>
    <property type="match status" value="1"/>
</dbReference>
<dbReference type="OrthoDB" id="9814270at2"/>
<feature type="region of interest" description="Disordered" evidence="6">
    <location>
        <begin position="1"/>
        <end position="21"/>
    </location>
</feature>
<dbReference type="NCBIfam" id="TIGR00374">
    <property type="entry name" value="flippase-like domain"/>
    <property type="match status" value="1"/>
</dbReference>
<feature type="transmembrane region" description="Helical" evidence="7">
    <location>
        <begin position="327"/>
        <end position="351"/>
    </location>
</feature>
<evidence type="ECO:0000256" key="5">
    <source>
        <dbReference type="ARBA" id="ARBA00023136"/>
    </source>
</evidence>
<evidence type="ECO:0000313" key="8">
    <source>
        <dbReference type="EMBL" id="SDC87740.1"/>
    </source>
</evidence>
<keyword evidence="2" id="KW-1003">Cell membrane</keyword>
<proteinExistence type="predicted"/>
<dbReference type="RefSeq" id="WP_091997460.1">
    <property type="nucleotide sequence ID" value="NZ_FMYQ01000011.1"/>
</dbReference>
<feature type="transmembrane region" description="Helical" evidence="7">
    <location>
        <begin position="82"/>
        <end position="102"/>
    </location>
</feature>